<comment type="caution">
    <text evidence="1">The sequence shown here is derived from an EMBL/GenBank/DDBJ whole genome shotgun (WGS) entry which is preliminary data.</text>
</comment>
<dbReference type="Proteomes" id="UP000663879">
    <property type="component" value="Unassembled WGS sequence"/>
</dbReference>
<dbReference type="OrthoDB" id="5955232at2759"/>
<accession>A0A814N199</accession>
<evidence type="ECO:0000313" key="2">
    <source>
        <dbReference type="Proteomes" id="UP000663879"/>
    </source>
</evidence>
<protein>
    <submittedName>
        <fullName evidence="1">Uncharacterized protein</fullName>
    </submittedName>
</protein>
<organism evidence="1 2">
    <name type="scientific">Brachionus calyciflorus</name>
    <dbReference type="NCBI Taxonomy" id="104777"/>
    <lineage>
        <taxon>Eukaryota</taxon>
        <taxon>Metazoa</taxon>
        <taxon>Spiralia</taxon>
        <taxon>Gnathifera</taxon>
        <taxon>Rotifera</taxon>
        <taxon>Eurotatoria</taxon>
        <taxon>Monogononta</taxon>
        <taxon>Pseudotrocha</taxon>
        <taxon>Ploima</taxon>
        <taxon>Brachionidae</taxon>
        <taxon>Brachionus</taxon>
    </lineage>
</organism>
<sequence length="297" mass="35235">MKIEISKYKAPDIQNLNEQLKEYRKQLLEKFIIKWSNHNHKEEEKNSTCSKLLNIDGNFKCTRLKCMHSGTRLMSKELEPVSVGCVKTPERDSYFCYDHRDSSRYIFFTVEDKTLSFHIDQIKPDNVFENKISKIHDCFYTREENYLFLSELTNNKLVWVTENQIDATLFEDFFRKKNSFADKLDLECQTLKSKTLCDFKTRTKGILISAFNCGIVTGYREIFGSESCSQVLLFYLDVIEKFKKPPPEFLIYDDACHLKKMTDKKKIWTKSERAKNLEMTKFAIDKFHFGNHKDKWC</sequence>
<reference evidence="1" key="1">
    <citation type="submission" date="2021-02" db="EMBL/GenBank/DDBJ databases">
        <authorList>
            <person name="Nowell W R."/>
        </authorList>
    </citation>
    <scope>NUCLEOTIDE SEQUENCE</scope>
    <source>
        <strain evidence="1">Ploen Becks lab</strain>
    </source>
</reference>
<dbReference type="EMBL" id="CAJNOC010006847">
    <property type="protein sequence ID" value="CAF1087177.1"/>
    <property type="molecule type" value="Genomic_DNA"/>
</dbReference>
<feature type="non-terminal residue" evidence="1">
    <location>
        <position position="297"/>
    </location>
</feature>
<feature type="non-terminal residue" evidence="1">
    <location>
        <position position="1"/>
    </location>
</feature>
<proteinExistence type="predicted"/>
<keyword evidence="2" id="KW-1185">Reference proteome</keyword>
<evidence type="ECO:0000313" key="1">
    <source>
        <dbReference type="EMBL" id="CAF1087177.1"/>
    </source>
</evidence>
<dbReference type="AlphaFoldDB" id="A0A814N199"/>
<gene>
    <name evidence="1" type="ORF">OXX778_LOCUS20483</name>
</gene>
<name>A0A814N199_9BILA</name>